<organism evidence="1 2">
    <name type="scientific">Pangasianodon gigas</name>
    <name type="common">Mekong giant catfish</name>
    <name type="synonym">Pangasius gigas</name>
    <dbReference type="NCBI Taxonomy" id="30993"/>
    <lineage>
        <taxon>Eukaryota</taxon>
        <taxon>Metazoa</taxon>
        <taxon>Chordata</taxon>
        <taxon>Craniata</taxon>
        <taxon>Vertebrata</taxon>
        <taxon>Euteleostomi</taxon>
        <taxon>Actinopterygii</taxon>
        <taxon>Neopterygii</taxon>
        <taxon>Teleostei</taxon>
        <taxon>Ostariophysi</taxon>
        <taxon>Siluriformes</taxon>
        <taxon>Pangasiidae</taxon>
        <taxon>Pangasianodon</taxon>
    </lineage>
</organism>
<dbReference type="Proteomes" id="UP000829447">
    <property type="component" value="Linkage Group LG4"/>
</dbReference>
<reference evidence="1 2" key="1">
    <citation type="journal article" date="2022" name="bioRxiv">
        <title>An ancient truncated duplication of the anti-Mullerian hormone receptor type 2 gene is a potential conserved master sex determinant in the Pangasiidae catfish family.</title>
        <authorList>
            <person name="Wen M."/>
            <person name="Pan Q."/>
            <person name="Jouanno E."/>
            <person name="Montfort J."/>
            <person name="Zahm M."/>
            <person name="Cabau C."/>
            <person name="Klopp C."/>
            <person name="Iampietro C."/>
            <person name="Roques C."/>
            <person name="Bouchez O."/>
            <person name="Castinel A."/>
            <person name="Donnadieu C."/>
            <person name="Parrinello H."/>
            <person name="Poncet C."/>
            <person name="Belmonte E."/>
            <person name="Gautier V."/>
            <person name="Avarre J.-C."/>
            <person name="Dugue R."/>
            <person name="Gustiano R."/>
            <person name="Ha T.T.T."/>
            <person name="Campet M."/>
            <person name="Sriphairoj K."/>
            <person name="Ribolli J."/>
            <person name="de Almeida F.L."/>
            <person name="Desvignes T."/>
            <person name="Postlethwait J.H."/>
            <person name="Bucao C.F."/>
            <person name="Robinson-Rechavi M."/>
            <person name="Bobe J."/>
            <person name="Herpin A."/>
            <person name="Guiguen Y."/>
        </authorList>
    </citation>
    <scope>NUCLEOTIDE SEQUENCE [LARGE SCALE GENOMIC DNA]</scope>
    <source>
        <strain evidence="1">YG-Dec2019</strain>
    </source>
</reference>
<dbReference type="EMBL" id="CM040457">
    <property type="protein sequence ID" value="MCI4377091.1"/>
    <property type="molecule type" value="Genomic_DNA"/>
</dbReference>
<accession>A0ACC5WEG2</accession>
<protein>
    <submittedName>
        <fullName evidence="1">Uncharacterized protein</fullName>
    </submittedName>
</protein>
<gene>
    <name evidence="1" type="ORF">PGIGA_G00199510</name>
</gene>
<sequence>MHTGPTGPPQTPLLLPSIFPSLTYIRMLFIDYSSAFNTVIPHKLAHKLFALGLHPTLCDWLLDFLTGRPQSVRIGKRTSDIIITNIGTPQGCVLSPILYTLFTHDCVASHKDNIIAKFADDTTVIGQITGGDEAAYRREVASLVTWCEDNNLTLNTDKTKEMIVDMKKERRTHQPLFIRELEVERLLILIRLCKSQLDTVKQKAGVSDAVHLAGCSMVDIASRIRPPAWTGLQLSEDEYQLIKALIRAHDTQENPTWIGLTGCQKRNNFFWSDGTKLTFTKWNPGQPDFLPGECCVHMNWPCE</sequence>
<comment type="caution">
    <text evidence="1">The sequence shown here is derived from an EMBL/GenBank/DDBJ whole genome shotgun (WGS) entry which is preliminary data.</text>
</comment>
<name>A0ACC5WEG2_PANGG</name>
<evidence type="ECO:0000313" key="1">
    <source>
        <dbReference type="EMBL" id="MCI4377091.1"/>
    </source>
</evidence>
<evidence type="ECO:0000313" key="2">
    <source>
        <dbReference type="Proteomes" id="UP000829447"/>
    </source>
</evidence>
<proteinExistence type="predicted"/>
<keyword evidence="2" id="KW-1185">Reference proteome</keyword>